<evidence type="ECO:0000313" key="3">
    <source>
        <dbReference type="Proteomes" id="UP000772196"/>
    </source>
</evidence>
<sequence length="171" mass="19368">MAVRWVKLELAVAAFDARRFAGYLTRCETEGIRLCTLAELGDTPENRRALYALNKECSADIPERGEFFSYEEYTERRFAVPSYDPRAVVLALDGAEWIGMAAMSKHGNFVFNQMTGVRAGYRGRGISIAMKTVGMRFAREYRAHTVRTFHHPANTSAIAMNRRLGFVDTEE</sequence>
<dbReference type="Proteomes" id="UP000772196">
    <property type="component" value="Unassembled WGS sequence"/>
</dbReference>
<dbReference type="RefSeq" id="WP_168535967.1">
    <property type="nucleotide sequence ID" value="NZ_JAAWWP010000002.1"/>
</dbReference>
<feature type="domain" description="N-acetyltransferase" evidence="1">
    <location>
        <begin position="32"/>
        <end position="171"/>
    </location>
</feature>
<dbReference type="InterPro" id="IPR016181">
    <property type="entry name" value="Acyl_CoA_acyltransferase"/>
</dbReference>
<gene>
    <name evidence="2" type="ORF">HFV08_04095</name>
</gene>
<dbReference type="PROSITE" id="PS51186">
    <property type="entry name" value="GNAT"/>
    <property type="match status" value="1"/>
</dbReference>
<dbReference type="Pfam" id="PF00583">
    <property type="entry name" value="Acetyltransf_1"/>
    <property type="match status" value="1"/>
</dbReference>
<organism evidence="2 3">
    <name type="scientific">Streptomyces physcomitrii</name>
    <dbReference type="NCBI Taxonomy" id="2724184"/>
    <lineage>
        <taxon>Bacteria</taxon>
        <taxon>Bacillati</taxon>
        <taxon>Actinomycetota</taxon>
        <taxon>Actinomycetes</taxon>
        <taxon>Kitasatosporales</taxon>
        <taxon>Streptomycetaceae</taxon>
        <taxon>Streptomyces</taxon>
    </lineage>
</organism>
<evidence type="ECO:0000259" key="1">
    <source>
        <dbReference type="PROSITE" id="PS51186"/>
    </source>
</evidence>
<name>A0ABX1GZL0_9ACTN</name>
<protein>
    <submittedName>
        <fullName evidence="2">GNAT family N-acetyltransferase</fullName>
    </submittedName>
</protein>
<comment type="caution">
    <text evidence="2">The sequence shown here is derived from an EMBL/GenBank/DDBJ whole genome shotgun (WGS) entry which is preliminary data.</text>
</comment>
<reference evidence="2 3" key="1">
    <citation type="submission" date="2020-04" db="EMBL/GenBank/DDBJ databases">
        <title>Phylogenetic Diversity and Antibacterial Activity against Ralstonia solanacearum of Endophytic Actinomycete Isolated from Moss.</title>
        <authorList>
            <person name="Zhuang X."/>
        </authorList>
    </citation>
    <scope>NUCLEOTIDE SEQUENCE [LARGE SCALE GENOMIC DNA]</scope>
    <source>
        <strain evidence="2 3">LD120</strain>
    </source>
</reference>
<dbReference type="InterPro" id="IPR000182">
    <property type="entry name" value="GNAT_dom"/>
</dbReference>
<keyword evidence="3" id="KW-1185">Reference proteome</keyword>
<accession>A0ABX1GZL0</accession>
<evidence type="ECO:0000313" key="2">
    <source>
        <dbReference type="EMBL" id="NKI40444.1"/>
    </source>
</evidence>
<dbReference type="EMBL" id="JAAWWP010000002">
    <property type="protein sequence ID" value="NKI40444.1"/>
    <property type="molecule type" value="Genomic_DNA"/>
</dbReference>
<dbReference type="Gene3D" id="3.40.630.30">
    <property type="match status" value="1"/>
</dbReference>
<proteinExistence type="predicted"/>
<dbReference type="SUPFAM" id="SSF55729">
    <property type="entry name" value="Acyl-CoA N-acyltransferases (Nat)"/>
    <property type="match status" value="1"/>
</dbReference>